<accession>A0AAN9AEC7</accession>
<dbReference type="Pfam" id="PF08336">
    <property type="entry name" value="P4Ha_N"/>
    <property type="match status" value="1"/>
</dbReference>
<dbReference type="Gene3D" id="1.25.40.10">
    <property type="entry name" value="Tetratricopeptide repeat domain"/>
    <property type="match status" value="1"/>
</dbReference>
<dbReference type="EMBL" id="JAXCGZ010003533">
    <property type="protein sequence ID" value="KAK7083320.1"/>
    <property type="molecule type" value="Genomic_DNA"/>
</dbReference>
<dbReference type="GO" id="GO:0004656">
    <property type="term" value="F:procollagen-proline 4-dioxygenase activity"/>
    <property type="evidence" value="ECO:0007669"/>
    <property type="project" value="InterPro"/>
</dbReference>
<proteinExistence type="predicted"/>
<name>A0AAN9AEC7_HALRR</name>
<feature type="domain" description="Prolyl 4-hydroxylase N-terminal" evidence="1">
    <location>
        <begin position="4"/>
        <end position="46"/>
    </location>
</feature>
<dbReference type="Proteomes" id="UP001381693">
    <property type="component" value="Unassembled WGS sequence"/>
</dbReference>
<sequence length="145" mass="16604">YLEKIKEAETNAILPNTQDLEGAAAGLGNLQHVYKLPISHLAQGRVLNNFTSVELDEWDWIRIGDANYRRQKYVAAWFWYNHVRTYAEDLNLINHANELIKNVEIAHDTNWVNTADFFGHPLSEVPLQPPRTTAELQMCRGETSG</sequence>
<reference evidence="2 3" key="1">
    <citation type="submission" date="2023-11" db="EMBL/GenBank/DDBJ databases">
        <title>Halocaridina rubra genome assembly.</title>
        <authorList>
            <person name="Smith C."/>
        </authorList>
    </citation>
    <scope>NUCLEOTIDE SEQUENCE [LARGE SCALE GENOMIC DNA]</scope>
    <source>
        <strain evidence="2">EP-1</strain>
        <tissue evidence="2">Whole</tissue>
    </source>
</reference>
<dbReference type="GO" id="GO:0005783">
    <property type="term" value="C:endoplasmic reticulum"/>
    <property type="evidence" value="ECO:0007669"/>
    <property type="project" value="InterPro"/>
</dbReference>
<dbReference type="InterPro" id="IPR011990">
    <property type="entry name" value="TPR-like_helical_dom_sf"/>
</dbReference>
<gene>
    <name evidence="2" type="ORF">SK128_027851</name>
</gene>
<protein>
    <recommendedName>
        <fullName evidence="1">Prolyl 4-hydroxylase N-terminal domain-containing protein</fullName>
    </recommendedName>
</protein>
<dbReference type="InterPro" id="IPR013547">
    <property type="entry name" value="P4H_N"/>
</dbReference>
<comment type="caution">
    <text evidence="2">The sequence shown here is derived from an EMBL/GenBank/DDBJ whole genome shotgun (WGS) entry which is preliminary data.</text>
</comment>
<evidence type="ECO:0000259" key="1">
    <source>
        <dbReference type="Pfam" id="PF08336"/>
    </source>
</evidence>
<organism evidence="2 3">
    <name type="scientific">Halocaridina rubra</name>
    <name type="common">Hawaiian red shrimp</name>
    <dbReference type="NCBI Taxonomy" id="373956"/>
    <lineage>
        <taxon>Eukaryota</taxon>
        <taxon>Metazoa</taxon>
        <taxon>Ecdysozoa</taxon>
        <taxon>Arthropoda</taxon>
        <taxon>Crustacea</taxon>
        <taxon>Multicrustacea</taxon>
        <taxon>Malacostraca</taxon>
        <taxon>Eumalacostraca</taxon>
        <taxon>Eucarida</taxon>
        <taxon>Decapoda</taxon>
        <taxon>Pleocyemata</taxon>
        <taxon>Caridea</taxon>
        <taxon>Atyoidea</taxon>
        <taxon>Atyidae</taxon>
        <taxon>Halocaridina</taxon>
    </lineage>
</organism>
<keyword evidence="3" id="KW-1185">Reference proteome</keyword>
<feature type="non-terminal residue" evidence="2">
    <location>
        <position position="145"/>
    </location>
</feature>
<evidence type="ECO:0000313" key="2">
    <source>
        <dbReference type="EMBL" id="KAK7083320.1"/>
    </source>
</evidence>
<dbReference type="AlphaFoldDB" id="A0AAN9AEC7"/>
<feature type="non-terminal residue" evidence="2">
    <location>
        <position position="1"/>
    </location>
</feature>
<evidence type="ECO:0000313" key="3">
    <source>
        <dbReference type="Proteomes" id="UP001381693"/>
    </source>
</evidence>